<dbReference type="HOGENOM" id="CLU_1244688_0_0_12"/>
<dbReference type="AlphaFoldDB" id="G0GAN7"/>
<keyword evidence="2" id="KW-0732">Signal</keyword>
<feature type="transmembrane region" description="Helical" evidence="1">
    <location>
        <begin position="151"/>
        <end position="172"/>
    </location>
</feature>
<feature type="chain" id="PRO_5003399770" description="SHOCT domain-containing protein" evidence="2">
    <location>
        <begin position="20"/>
        <end position="216"/>
    </location>
</feature>
<feature type="signal peptide" evidence="2">
    <location>
        <begin position="1"/>
        <end position="19"/>
    </location>
</feature>
<dbReference type="Proteomes" id="UP000007254">
    <property type="component" value="Chromosome"/>
</dbReference>
<dbReference type="EMBL" id="CP002903">
    <property type="protein sequence ID" value="AEJ61002.1"/>
    <property type="molecule type" value="Genomic_DNA"/>
</dbReference>
<dbReference type="OrthoDB" id="371370at2"/>
<protein>
    <recommendedName>
        <fullName evidence="3">SHOCT domain-containing protein</fullName>
    </recommendedName>
</protein>
<evidence type="ECO:0000259" key="3">
    <source>
        <dbReference type="Pfam" id="PF09851"/>
    </source>
</evidence>
<reference evidence="4 5" key="1">
    <citation type="submission" date="2011-06" db="EMBL/GenBank/DDBJ databases">
        <title>The complete genome of Spirochaeta thermophila DSM 6578.</title>
        <authorList>
            <consortium name="US DOE Joint Genome Institute (JGI-PGF)"/>
            <person name="Lucas S."/>
            <person name="Lapidus A."/>
            <person name="Bruce D."/>
            <person name="Goodwin L."/>
            <person name="Pitluck S."/>
            <person name="Peters L."/>
            <person name="Kyrpides N."/>
            <person name="Mavromatis K."/>
            <person name="Ivanova N."/>
            <person name="Mikailova N."/>
            <person name="Pagani I."/>
            <person name="Chertkov O."/>
            <person name="Detter J.C."/>
            <person name="Tapia R."/>
            <person name="Han C."/>
            <person name="Land M."/>
            <person name="Hauser L."/>
            <person name="Markowitz V."/>
            <person name="Cheng J.-F."/>
            <person name="Hugenholtz P."/>
            <person name="Woyke T."/>
            <person name="Wu D."/>
            <person name="Spring S."/>
            <person name="Merkhoffer B."/>
            <person name="Schneider S."/>
            <person name="Klenk H.-P."/>
            <person name="Eisen J.A."/>
        </authorList>
    </citation>
    <scope>NUCLEOTIDE SEQUENCE [LARGE SCALE GENOMIC DNA]</scope>
    <source>
        <strain evidence="5">ATCC 700085 / DSM 6578 / Z-1203</strain>
    </source>
</reference>
<keyword evidence="1" id="KW-1133">Transmembrane helix</keyword>
<keyword evidence="1" id="KW-0472">Membrane</keyword>
<keyword evidence="5" id="KW-1185">Reference proteome</keyword>
<evidence type="ECO:0000256" key="2">
    <source>
        <dbReference type="SAM" id="SignalP"/>
    </source>
</evidence>
<name>G0GAN7_WINT7</name>
<evidence type="ECO:0000313" key="5">
    <source>
        <dbReference type="Proteomes" id="UP000007254"/>
    </source>
</evidence>
<dbReference type="KEGG" id="stq:Spith_0723"/>
<feature type="domain" description="SHOCT" evidence="3">
    <location>
        <begin position="187"/>
        <end position="214"/>
    </location>
</feature>
<dbReference type="Pfam" id="PF09851">
    <property type="entry name" value="SHOCT"/>
    <property type="match status" value="1"/>
</dbReference>
<proteinExistence type="predicted"/>
<keyword evidence="1" id="KW-0812">Transmembrane</keyword>
<dbReference type="RefSeq" id="WP_014624380.1">
    <property type="nucleotide sequence ID" value="NC_017583.1"/>
</dbReference>
<organism evidence="4 5">
    <name type="scientific">Winmispira thermophila (strain ATCC 700085 / DSM 6578 / Z-1203)</name>
    <name type="common">Spirochaeta thermophila</name>
    <dbReference type="NCBI Taxonomy" id="869211"/>
    <lineage>
        <taxon>Bacteria</taxon>
        <taxon>Pseudomonadati</taxon>
        <taxon>Spirochaetota</taxon>
        <taxon>Spirochaetia</taxon>
        <taxon>Winmispirales</taxon>
        <taxon>Winmispiraceae</taxon>
        <taxon>Winmispira</taxon>
    </lineage>
</organism>
<evidence type="ECO:0000313" key="4">
    <source>
        <dbReference type="EMBL" id="AEJ61002.1"/>
    </source>
</evidence>
<accession>G0GAN7</accession>
<gene>
    <name evidence="4" type="ordered locus">Spith_0723</name>
</gene>
<dbReference type="InterPro" id="IPR018649">
    <property type="entry name" value="SHOCT"/>
</dbReference>
<sequence>MKRWLLVGVVLFSPLLGMAADEEGHEGLSVEVVLQEIMASQGVERIQDVDPDRVASELLEELGDAVMEEAHPGEAHEIMDAMMGGEGSESLAAMHRAMGYRYLVALVNGREDLWGWGMMGPGTMGAGMGPWMMYGWAGGEPGTFWYRYGGIIMMIFGFLILAGIIAALIVLLQQNRGIFRSLGGQEDPLSVLKARLARGEITEEEYERLKSRILSS</sequence>
<dbReference type="STRING" id="869211.Spith_0723"/>
<evidence type="ECO:0000256" key="1">
    <source>
        <dbReference type="SAM" id="Phobius"/>
    </source>
</evidence>